<proteinExistence type="predicted"/>
<evidence type="ECO:0000259" key="2">
    <source>
        <dbReference type="PROSITE" id="PS51724"/>
    </source>
</evidence>
<sequence>MNGILRHLSVRLWMTLLLGGPLLLVLMPLWQRAVGMAWLALPVTGVLAGCFALIGWAMNRRGAALIERLMAEAAVWERAGMAEQAEEVFERVRAAFDSFWLSPLRRRAMARRITRRLARFHLSRSEPGEFGCRMVATYLRLHPTDAAVAAGWLEQVRRMDEPGPEVHALAERIGAALPDVPTVQRDLMAFYLSAERSDYEALQTYRRVWRRGDPIPDAWVVNLARLLRNEHHINDWALQVYLKGYALGDQPCLEGIAAGHSLLRPHVDNQADLAAAREALVDLDAPQQEALLARFRPRAPEAPGAVPVDQPPPTARGRGPLVVVATAGKTLAAFVTDVGRRVRPLARAMALRRAVGVAVLVAVLGVAAALGWHWAGTREAPAPPPPEPVAEVEPPPPVTDPFTIQVAAYLRPEDAQRYVDRLKQQNIDAFSTKAVSVSRTWYQVKVSHFATRDQARRYGEQLKTKGLIDDFYVANYQP</sequence>
<keyword evidence="4" id="KW-1185">Reference proteome</keyword>
<dbReference type="SUPFAM" id="SSF110997">
    <property type="entry name" value="Sporulation related repeat"/>
    <property type="match status" value="1"/>
</dbReference>
<dbReference type="AlphaFoldDB" id="A0AA41R5W5"/>
<dbReference type="RefSeq" id="WP_246910129.1">
    <property type="nucleotide sequence ID" value="NZ_JALJRB010000016.1"/>
</dbReference>
<keyword evidence="1" id="KW-1133">Transmembrane helix</keyword>
<feature type="transmembrane region" description="Helical" evidence="1">
    <location>
        <begin position="350"/>
        <end position="375"/>
    </location>
</feature>
<evidence type="ECO:0000313" key="4">
    <source>
        <dbReference type="Proteomes" id="UP001165427"/>
    </source>
</evidence>
<gene>
    <name evidence="3" type="ORF">MRX98_13815</name>
</gene>
<evidence type="ECO:0000256" key="1">
    <source>
        <dbReference type="SAM" id="Phobius"/>
    </source>
</evidence>
<dbReference type="InterPro" id="IPR007730">
    <property type="entry name" value="SPOR-like_dom"/>
</dbReference>
<feature type="transmembrane region" description="Helical" evidence="1">
    <location>
        <begin position="12"/>
        <end position="30"/>
    </location>
</feature>
<evidence type="ECO:0000313" key="3">
    <source>
        <dbReference type="EMBL" id="MCJ8501655.1"/>
    </source>
</evidence>
<reference evidence="3" key="1">
    <citation type="submission" date="2022-04" db="EMBL/GenBank/DDBJ databases">
        <title>Desulfatitalea alkaliphila sp. nov., a novel anaerobic sulfate-reducing bacterium isolated from terrestrial mud volcano, Taman Peninsula, Russia.</title>
        <authorList>
            <person name="Khomyakova M.A."/>
            <person name="Merkel A.Y."/>
            <person name="Slobodkin A.I."/>
        </authorList>
    </citation>
    <scope>NUCLEOTIDE SEQUENCE</scope>
    <source>
        <strain evidence="3">M08but</strain>
    </source>
</reference>
<dbReference type="GO" id="GO:0042834">
    <property type="term" value="F:peptidoglycan binding"/>
    <property type="evidence" value="ECO:0007669"/>
    <property type="project" value="InterPro"/>
</dbReference>
<keyword evidence="1" id="KW-0812">Transmembrane</keyword>
<feature type="domain" description="SPOR" evidence="2">
    <location>
        <begin position="396"/>
        <end position="475"/>
    </location>
</feature>
<dbReference type="EMBL" id="JALJRB010000016">
    <property type="protein sequence ID" value="MCJ8501655.1"/>
    <property type="molecule type" value="Genomic_DNA"/>
</dbReference>
<dbReference type="Proteomes" id="UP001165427">
    <property type="component" value="Unassembled WGS sequence"/>
</dbReference>
<name>A0AA41R5W5_9BACT</name>
<protein>
    <submittedName>
        <fullName evidence="3">SPOR domain-containing protein</fullName>
    </submittedName>
</protein>
<keyword evidence="1" id="KW-0472">Membrane</keyword>
<comment type="caution">
    <text evidence="3">The sequence shown here is derived from an EMBL/GenBank/DDBJ whole genome shotgun (WGS) entry which is preliminary data.</text>
</comment>
<accession>A0AA41R5W5</accession>
<organism evidence="3 4">
    <name type="scientific">Desulfatitalea alkaliphila</name>
    <dbReference type="NCBI Taxonomy" id="2929485"/>
    <lineage>
        <taxon>Bacteria</taxon>
        <taxon>Pseudomonadati</taxon>
        <taxon>Thermodesulfobacteriota</taxon>
        <taxon>Desulfobacteria</taxon>
        <taxon>Desulfobacterales</taxon>
        <taxon>Desulfosarcinaceae</taxon>
        <taxon>Desulfatitalea</taxon>
    </lineage>
</organism>
<feature type="transmembrane region" description="Helical" evidence="1">
    <location>
        <begin position="36"/>
        <end position="58"/>
    </location>
</feature>
<dbReference type="PROSITE" id="PS51724">
    <property type="entry name" value="SPOR"/>
    <property type="match status" value="1"/>
</dbReference>
<dbReference type="InterPro" id="IPR036680">
    <property type="entry name" value="SPOR-like_sf"/>
</dbReference>
<dbReference type="Gene3D" id="3.30.70.1070">
    <property type="entry name" value="Sporulation related repeat"/>
    <property type="match status" value="1"/>
</dbReference>
<dbReference type="Pfam" id="PF05036">
    <property type="entry name" value="SPOR"/>
    <property type="match status" value="1"/>
</dbReference>